<dbReference type="SUPFAM" id="SSF53474">
    <property type="entry name" value="alpha/beta-Hydrolases"/>
    <property type="match status" value="1"/>
</dbReference>
<keyword evidence="2" id="KW-1185">Reference proteome</keyword>
<dbReference type="KEGG" id="bne:DA69_06670"/>
<dbReference type="Gene3D" id="3.40.50.1820">
    <property type="entry name" value="alpha/beta hydrolase"/>
    <property type="match status" value="1"/>
</dbReference>
<dbReference type="EMBL" id="CP015614">
    <property type="protein sequence ID" value="ANF54447.1"/>
    <property type="molecule type" value="Genomic_DNA"/>
</dbReference>
<organism evidence="1 2">
    <name type="scientific">Brevundimonas naejangsanensis</name>
    <dbReference type="NCBI Taxonomy" id="588932"/>
    <lineage>
        <taxon>Bacteria</taxon>
        <taxon>Pseudomonadati</taxon>
        <taxon>Pseudomonadota</taxon>
        <taxon>Alphaproteobacteria</taxon>
        <taxon>Caulobacterales</taxon>
        <taxon>Caulobacteraceae</taxon>
        <taxon>Brevundimonas</taxon>
    </lineage>
</organism>
<dbReference type="AlphaFoldDB" id="A0A172Y5E5"/>
<reference evidence="1 2" key="1">
    <citation type="journal article" date="2014" name="Genome Announc.">
        <title>Genome Sequence of a Promising Hydrogen-Producing Facultative Anaerobic Bacterium, Brevundimonas naejangsanensis Strain B1.</title>
        <authorList>
            <person name="Su H."/>
            <person name="Zhang T."/>
            <person name="Bao M."/>
            <person name="Jiang Y."/>
            <person name="Wang Y."/>
            <person name="Tan T."/>
        </authorList>
    </citation>
    <scope>NUCLEOTIDE SEQUENCE [LARGE SCALE GENOMIC DNA]</scope>
    <source>
        <strain evidence="1 2">B1</strain>
    </source>
</reference>
<gene>
    <name evidence="1" type="ORF">DA69_06670</name>
</gene>
<protein>
    <submittedName>
        <fullName evidence="1">Peptidase S10</fullName>
    </submittedName>
</protein>
<dbReference type="InterPro" id="IPR001563">
    <property type="entry name" value="Peptidase_S10"/>
</dbReference>
<dbReference type="GO" id="GO:0006508">
    <property type="term" value="P:proteolysis"/>
    <property type="evidence" value="ECO:0007669"/>
    <property type="project" value="InterPro"/>
</dbReference>
<proteinExistence type="predicted"/>
<dbReference type="InterPro" id="IPR029058">
    <property type="entry name" value="AB_hydrolase_fold"/>
</dbReference>
<name>A0A172Y5E5_9CAUL</name>
<dbReference type="Pfam" id="PF00450">
    <property type="entry name" value="Peptidase_S10"/>
    <property type="match status" value="1"/>
</dbReference>
<accession>A0A172Y5E5</accession>
<dbReference type="Proteomes" id="UP000077603">
    <property type="component" value="Chromosome"/>
</dbReference>
<dbReference type="STRING" id="588932.DA69_06670"/>
<dbReference type="GO" id="GO:0004185">
    <property type="term" value="F:serine-type carboxypeptidase activity"/>
    <property type="evidence" value="ECO:0007669"/>
    <property type="project" value="InterPro"/>
</dbReference>
<dbReference type="eggNOG" id="COG2939">
    <property type="taxonomic scope" value="Bacteria"/>
</dbReference>
<dbReference type="RefSeq" id="WP_025976731.1">
    <property type="nucleotide sequence ID" value="NZ_CP015614.1"/>
</dbReference>
<dbReference type="OrthoDB" id="9770107at2"/>
<evidence type="ECO:0000313" key="2">
    <source>
        <dbReference type="Proteomes" id="UP000077603"/>
    </source>
</evidence>
<evidence type="ECO:0000313" key="1">
    <source>
        <dbReference type="EMBL" id="ANF54447.1"/>
    </source>
</evidence>
<sequence>MRRLLTAACAAALLAAPAVSMAQEAASSGGSGPVRSASDRLRNVTAEQIEKNWARATADESEVTTSHSINAHGRTLRYKATAGTLTVRNDAGMPTASLFYVAYTLDGQPVGRRPITYMFNGGPGSPTVWLHMGAFGPMRVQTDEPVVERPAPFNLAPNDMTLLDKTDLVFIDMVGAGYSRPLGETPGSAFWGVDQDADTFARAIMRYTTKFDRWSSPKYVLGESYGTLRAGALVHQLEDRGMSLNGVVLLSSIMNYGVRQPGYPQNFVTLLPTYAATAWYHNKIPNKPSLEEHVQRAREFAIGPYAAALSKGHLISDAERAQIAQQMSALIGISPTVLDQANLRLELSPFRKELLRDRRQTIGRLDTRYLGMDASAVGGSPEEDPSSSAITGAYFSIFRDYIATTLNYRTDVDYRQSARGLPGFNWDWSHRPPVGGPQTTPNTAVDLATAIRRNPHMKVLALNGYYDAATPFFSTEYDLAQMMLEPHLRRNLEFTYYEGGHMMYTARPALEQLYTDMAKFYDETVNGGLR</sequence>